<name>A0ABS8UA24_9GAMM</name>
<evidence type="ECO:0008006" key="4">
    <source>
        <dbReference type="Google" id="ProtNLM"/>
    </source>
</evidence>
<comment type="caution">
    <text evidence="2">The sequence shown here is derived from an EMBL/GenBank/DDBJ whole genome shotgun (WGS) entry which is preliminary data.</text>
</comment>
<keyword evidence="1" id="KW-0732">Signal</keyword>
<sequence>MNAYAVIKRLIFMALLALPLASHGQSLTPHQLVDRFSETLSTSDFEDATTALLQQNESLGYAAYDLAHWRMMFKDEFGPKVSALGRFQGMELIREREYAPSFKRAVYLHKMAGGFVFWHMTFYRAPGGWVISGIEVTNDPKQLSGYLKEIE</sequence>
<protein>
    <recommendedName>
        <fullName evidence="4">DUF4864 domain-containing protein</fullName>
    </recommendedName>
</protein>
<dbReference type="RefSeq" id="WP_232134127.1">
    <property type="nucleotide sequence ID" value="NZ_CP089507.1"/>
</dbReference>
<gene>
    <name evidence="2" type="ORF">LTT95_01380</name>
</gene>
<feature type="chain" id="PRO_5045758538" description="DUF4864 domain-containing protein" evidence="1">
    <location>
        <begin position="25"/>
        <end position="151"/>
    </location>
</feature>
<dbReference type="EMBL" id="JAJQKU010000001">
    <property type="protein sequence ID" value="MCD9095596.1"/>
    <property type="molecule type" value="Genomic_DNA"/>
</dbReference>
<evidence type="ECO:0000313" key="3">
    <source>
        <dbReference type="Proteomes" id="UP001430360"/>
    </source>
</evidence>
<dbReference type="Proteomes" id="UP001430360">
    <property type="component" value="Unassembled WGS sequence"/>
</dbReference>
<keyword evidence="3" id="KW-1185">Reference proteome</keyword>
<organism evidence="2 3">
    <name type="scientific">Luteimonas fraxinea</name>
    <dbReference type="NCBI Taxonomy" id="2901869"/>
    <lineage>
        <taxon>Bacteria</taxon>
        <taxon>Pseudomonadati</taxon>
        <taxon>Pseudomonadota</taxon>
        <taxon>Gammaproteobacteria</taxon>
        <taxon>Lysobacterales</taxon>
        <taxon>Lysobacteraceae</taxon>
        <taxon>Luteimonas</taxon>
    </lineage>
</organism>
<reference evidence="2" key="1">
    <citation type="submission" date="2021-12" db="EMBL/GenBank/DDBJ databases">
        <authorList>
            <person name="Ulrich A."/>
        </authorList>
    </citation>
    <scope>NUCLEOTIDE SEQUENCE</scope>
    <source>
        <strain evidence="2">A1P009</strain>
    </source>
</reference>
<evidence type="ECO:0000256" key="1">
    <source>
        <dbReference type="SAM" id="SignalP"/>
    </source>
</evidence>
<evidence type="ECO:0000313" key="2">
    <source>
        <dbReference type="EMBL" id="MCD9095596.1"/>
    </source>
</evidence>
<proteinExistence type="predicted"/>
<reference evidence="2" key="2">
    <citation type="journal article" date="2022" name="Syst. Appl. Microbiol.">
        <title>Physiological and genomic characterisation of Luteimonas fraxinea sp. nov., a bacterial species associated with trees tolerant to ash dieback.</title>
        <authorList>
            <person name="Ulrich K."/>
            <person name="Becker R."/>
            <person name="Behrendt U."/>
            <person name="Kube M."/>
            <person name="Schneck V."/>
            <person name="Ulrich A."/>
        </authorList>
    </citation>
    <scope>NUCLEOTIDE SEQUENCE</scope>
    <source>
        <strain evidence="2">A1P009</strain>
    </source>
</reference>
<feature type="signal peptide" evidence="1">
    <location>
        <begin position="1"/>
        <end position="24"/>
    </location>
</feature>
<accession>A0ABS8UA24</accession>